<evidence type="ECO:0000259" key="9">
    <source>
        <dbReference type="Pfam" id="PF12894"/>
    </source>
</evidence>
<keyword evidence="3 8" id="KW-0963">Cytoplasm</keyword>
<dbReference type="SMART" id="SM00320">
    <property type="entry name" value="WD40"/>
    <property type="match status" value="5"/>
</dbReference>
<proteinExistence type="inferred from homology"/>
<comment type="similarity">
    <text evidence="2 8">Belongs to the WD repeat ARPC1 family.</text>
</comment>
<keyword evidence="7 8" id="KW-0206">Cytoskeleton</keyword>
<dbReference type="Pfam" id="PF12894">
    <property type="entry name" value="ANAPC4_WD40"/>
    <property type="match status" value="1"/>
</dbReference>
<dbReference type="Proteomes" id="UP000614601">
    <property type="component" value="Unassembled WGS sequence"/>
</dbReference>
<dbReference type="PIRSF" id="PIRSF038093">
    <property type="entry name" value="ARP2/3_su1"/>
    <property type="match status" value="1"/>
</dbReference>
<evidence type="ECO:0000256" key="3">
    <source>
        <dbReference type="ARBA" id="ARBA00022490"/>
    </source>
</evidence>
<dbReference type="GO" id="GO:0034314">
    <property type="term" value="P:Arp2/3 complex-mediated actin nucleation"/>
    <property type="evidence" value="ECO:0007669"/>
    <property type="project" value="UniProtKB-UniRule"/>
</dbReference>
<comment type="function">
    <text evidence="8">Functions as component of the Arp2/3 complex which is involved in regulation of actin polymerization and together with an activating nucleation-promoting factor (NPF) mediates the formation of branched actin networks.</text>
</comment>
<feature type="domain" description="Anaphase-promoting complex subunit 4-like WD40" evidence="9">
    <location>
        <begin position="113"/>
        <end position="182"/>
    </location>
</feature>
<reference evidence="10" key="1">
    <citation type="submission" date="2020-09" db="EMBL/GenBank/DDBJ databases">
        <authorList>
            <person name="Kikuchi T."/>
        </authorList>
    </citation>
    <scope>NUCLEOTIDE SEQUENCE</scope>
    <source>
        <strain evidence="10">SH1</strain>
    </source>
</reference>
<dbReference type="Proteomes" id="UP000783686">
    <property type="component" value="Unassembled WGS sequence"/>
</dbReference>
<evidence type="ECO:0000256" key="1">
    <source>
        <dbReference type="ARBA" id="ARBA00004245"/>
    </source>
</evidence>
<evidence type="ECO:0000256" key="4">
    <source>
        <dbReference type="ARBA" id="ARBA00022574"/>
    </source>
</evidence>
<evidence type="ECO:0000256" key="6">
    <source>
        <dbReference type="ARBA" id="ARBA00023203"/>
    </source>
</evidence>
<comment type="subcellular location">
    <subcellularLocation>
        <location evidence="1">Cytoplasm</location>
        <location evidence="1">Cytoskeleton</location>
    </subcellularLocation>
</comment>
<dbReference type="InterPro" id="IPR017383">
    <property type="entry name" value="ARPC1"/>
</dbReference>
<evidence type="ECO:0000313" key="10">
    <source>
        <dbReference type="EMBL" id="CAD5214508.1"/>
    </source>
</evidence>
<dbReference type="SUPFAM" id="SSF50978">
    <property type="entry name" value="WD40 repeat-like"/>
    <property type="match status" value="1"/>
</dbReference>
<dbReference type="Gene3D" id="2.130.10.10">
    <property type="entry name" value="YVTN repeat-like/Quinoprotein amine dehydrogenase"/>
    <property type="match status" value="1"/>
</dbReference>
<gene>
    <name evidence="10" type="ORF">BOKJ2_LOCUS5628</name>
</gene>
<dbReference type="PANTHER" id="PTHR10709">
    <property type="entry name" value="ACTIN-RELATED PROTEIN 2/3 COMPLEX SUBUNIT 1"/>
    <property type="match status" value="1"/>
</dbReference>
<evidence type="ECO:0000313" key="11">
    <source>
        <dbReference type="Proteomes" id="UP000614601"/>
    </source>
</evidence>
<sequence>MAPPVPAKPPTKHWNLGVGPILTHSFNGDRSVVAVASGATIYILQLDKGEWTEIAQIHDHELPVVCLDWAPKSNRLVSASHDKNSFVFTLTPDNNYQQEMVLVRALRGLTSCKWSPLENKFAIGTHCKTVAVCYYEKENNWWISKHIKKDMQSTVKCIDWHPNNVLLAVGTTDFKVFVFSGYCKEVDEKPEPNPWGSKLPFGVLLAEFTTTGWIKSVAFSPSGNQLAWTTHASEVSVVNKATGGAEAKPQTARHSFLPFNQLIFTDEQTLIGIGHEFSPVKFTIENGKPKCDRKIDIPLTEKSESTASAFKMFRDIDRTAARQTADESAPKTLHQNTVTSLRPYAVGPKGITKFTTVGLDGQLVLWDLKD</sequence>
<dbReference type="InterPro" id="IPR001680">
    <property type="entry name" value="WD40_rpt"/>
</dbReference>
<keyword evidence="11" id="KW-1185">Reference proteome</keyword>
<dbReference type="OrthoDB" id="406844at2759"/>
<dbReference type="InterPro" id="IPR024977">
    <property type="entry name" value="Apc4-like_WD40_dom"/>
</dbReference>
<dbReference type="EMBL" id="CAJFDH010000003">
    <property type="protein sequence ID" value="CAD5214508.1"/>
    <property type="molecule type" value="Genomic_DNA"/>
</dbReference>
<keyword evidence="5" id="KW-0677">Repeat</keyword>
<evidence type="ECO:0000256" key="8">
    <source>
        <dbReference type="PIRNR" id="PIRNR038093"/>
    </source>
</evidence>
<evidence type="ECO:0000256" key="2">
    <source>
        <dbReference type="ARBA" id="ARBA00006260"/>
    </source>
</evidence>
<name>A0A811KFA7_9BILA</name>
<dbReference type="InterPro" id="IPR015943">
    <property type="entry name" value="WD40/YVTN_repeat-like_dom_sf"/>
</dbReference>
<evidence type="ECO:0000256" key="7">
    <source>
        <dbReference type="ARBA" id="ARBA00023212"/>
    </source>
</evidence>
<organism evidence="10 11">
    <name type="scientific">Bursaphelenchus okinawaensis</name>
    <dbReference type="NCBI Taxonomy" id="465554"/>
    <lineage>
        <taxon>Eukaryota</taxon>
        <taxon>Metazoa</taxon>
        <taxon>Ecdysozoa</taxon>
        <taxon>Nematoda</taxon>
        <taxon>Chromadorea</taxon>
        <taxon>Rhabditida</taxon>
        <taxon>Tylenchina</taxon>
        <taxon>Tylenchomorpha</taxon>
        <taxon>Aphelenchoidea</taxon>
        <taxon>Aphelenchoididae</taxon>
        <taxon>Bursaphelenchus</taxon>
    </lineage>
</organism>
<dbReference type="Pfam" id="PF00400">
    <property type="entry name" value="WD40"/>
    <property type="match status" value="1"/>
</dbReference>
<keyword evidence="6 8" id="KW-0009">Actin-binding</keyword>
<protein>
    <recommendedName>
        <fullName evidence="8">Actin-related protein 2/3 complex subunit</fullName>
    </recommendedName>
</protein>
<dbReference type="EMBL" id="CAJFCW020000003">
    <property type="protein sequence ID" value="CAG9102850.1"/>
    <property type="molecule type" value="Genomic_DNA"/>
</dbReference>
<dbReference type="GO" id="GO:0005885">
    <property type="term" value="C:Arp2/3 protein complex"/>
    <property type="evidence" value="ECO:0007669"/>
    <property type="project" value="UniProtKB-UniRule"/>
</dbReference>
<evidence type="ECO:0000256" key="5">
    <source>
        <dbReference type="ARBA" id="ARBA00022737"/>
    </source>
</evidence>
<dbReference type="InterPro" id="IPR036322">
    <property type="entry name" value="WD40_repeat_dom_sf"/>
</dbReference>
<dbReference type="PANTHER" id="PTHR10709:SF2">
    <property type="entry name" value="ACTIN-RELATED PROTEIN 2_3 COMPLEX SUBUNIT"/>
    <property type="match status" value="1"/>
</dbReference>
<dbReference type="GO" id="GO:0051015">
    <property type="term" value="F:actin filament binding"/>
    <property type="evidence" value="ECO:0007669"/>
    <property type="project" value="TreeGrafter"/>
</dbReference>
<comment type="caution">
    <text evidence="10">The sequence shown here is derived from an EMBL/GenBank/DDBJ whole genome shotgun (WGS) entry which is preliminary data.</text>
</comment>
<dbReference type="AlphaFoldDB" id="A0A811KFA7"/>
<accession>A0A811KFA7</accession>
<keyword evidence="4" id="KW-0853">WD repeat</keyword>